<evidence type="ECO:0000256" key="1">
    <source>
        <dbReference type="ARBA" id="ARBA00022857"/>
    </source>
</evidence>
<dbReference type="InterPro" id="IPR036291">
    <property type="entry name" value="NAD(P)-bd_dom_sf"/>
</dbReference>
<dbReference type="InterPro" id="IPR045312">
    <property type="entry name" value="PCBER-like"/>
</dbReference>
<dbReference type="eggNOG" id="ENOG502SHHA">
    <property type="taxonomic scope" value="Eukaryota"/>
</dbReference>
<dbReference type="InterPro" id="IPR051609">
    <property type="entry name" value="NmrA/Isoflavone_reductase-like"/>
</dbReference>
<sequence>MSYTNIALFGAGGDIGAPILKALVNSNKFKVTAIGRKQSSVQVPSSVSLLKVDYGNHRELVEALRGQDAIVITLGDLATLEKNTRAIVEAAIEVGVKRVIPSDFGHDLTHLPGSSYPVFAPKHQINKYLAEKGSQIEYTAIATGVFFDWGLRSKFIGFDIPNRKVKIYGDGTHKFNATNVDSIADAVINILTNPTPFTNQHLRIHDFYVSQNEIKAALESIIGVPFEVERIDVDRLEKDITAALASGDYTTPTVYGLIKVYLLGNNSSSAWGEEDDTAAVGLVKKDLSTEIQKVVDSQ</sequence>
<protein>
    <recommendedName>
        <fullName evidence="3">NmrA-like domain-containing protein</fullName>
    </recommendedName>
</protein>
<evidence type="ECO:0000313" key="4">
    <source>
        <dbReference type="EMBL" id="CCA71914.1"/>
    </source>
</evidence>
<evidence type="ECO:0000259" key="3">
    <source>
        <dbReference type="Pfam" id="PF05368"/>
    </source>
</evidence>
<keyword evidence="1" id="KW-0521">NADP</keyword>
<proteinExistence type="predicted"/>
<accession>G4TKS1</accession>
<dbReference type="AlphaFoldDB" id="G4TKS1"/>
<dbReference type="GO" id="GO:0016491">
    <property type="term" value="F:oxidoreductase activity"/>
    <property type="evidence" value="ECO:0007669"/>
    <property type="project" value="UniProtKB-KW"/>
</dbReference>
<dbReference type="InterPro" id="IPR008030">
    <property type="entry name" value="NmrA-like"/>
</dbReference>
<dbReference type="EMBL" id="CAFZ01000140">
    <property type="protein sequence ID" value="CCA71914.1"/>
    <property type="molecule type" value="Genomic_DNA"/>
</dbReference>
<organism evidence="4 5">
    <name type="scientific">Serendipita indica (strain DSM 11827)</name>
    <name type="common">Root endophyte fungus</name>
    <name type="synonym">Piriformospora indica</name>
    <dbReference type="NCBI Taxonomy" id="1109443"/>
    <lineage>
        <taxon>Eukaryota</taxon>
        <taxon>Fungi</taxon>
        <taxon>Dikarya</taxon>
        <taxon>Basidiomycota</taxon>
        <taxon>Agaricomycotina</taxon>
        <taxon>Agaricomycetes</taxon>
        <taxon>Sebacinales</taxon>
        <taxon>Serendipitaceae</taxon>
        <taxon>Serendipita</taxon>
    </lineage>
</organism>
<dbReference type="OrthoDB" id="9974981at2759"/>
<comment type="caution">
    <text evidence="4">The sequence shown here is derived from an EMBL/GenBank/DDBJ whole genome shotgun (WGS) entry which is preliminary data.</text>
</comment>
<dbReference type="OMA" id="NRTATIW"/>
<dbReference type="Pfam" id="PF05368">
    <property type="entry name" value="NmrA"/>
    <property type="match status" value="1"/>
</dbReference>
<dbReference type="SUPFAM" id="SSF51735">
    <property type="entry name" value="NAD(P)-binding Rossmann-fold domains"/>
    <property type="match status" value="1"/>
</dbReference>
<dbReference type="InParanoid" id="G4TKS1"/>
<keyword evidence="5" id="KW-1185">Reference proteome</keyword>
<evidence type="ECO:0000313" key="5">
    <source>
        <dbReference type="Proteomes" id="UP000007148"/>
    </source>
</evidence>
<dbReference type="Proteomes" id="UP000007148">
    <property type="component" value="Unassembled WGS sequence"/>
</dbReference>
<gene>
    <name evidence="4" type="ORF">PIIN_05849</name>
</gene>
<dbReference type="PANTHER" id="PTHR47706:SF9">
    <property type="entry name" value="NMRA-LIKE DOMAIN-CONTAINING PROTEIN-RELATED"/>
    <property type="match status" value="1"/>
</dbReference>
<keyword evidence="2" id="KW-0560">Oxidoreductase</keyword>
<dbReference type="CDD" id="cd05259">
    <property type="entry name" value="PCBER_SDR_a"/>
    <property type="match status" value="1"/>
</dbReference>
<dbReference type="Gene3D" id="3.90.25.10">
    <property type="entry name" value="UDP-galactose 4-epimerase, domain 1"/>
    <property type="match status" value="1"/>
</dbReference>
<reference evidence="4 5" key="1">
    <citation type="journal article" date="2011" name="PLoS Pathog.">
        <title>Endophytic Life Strategies Decoded by Genome and Transcriptome Analyses of the Mutualistic Root Symbiont Piriformospora indica.</title>
        <authorList>
            <person name="Zuccaro A."/>
            <person name="Lahrmann U."/>
            <person name="Guldener U."/>
            <person name="Langen G."/>
            <person name="Pfiffi S."/>
            <person name="Biedenkopf D."/>
            <person name="Wong P."/>
            <person name="Samans B."/>
            <person name="Grimm C."/>
            <person name="Basiewicz M."/>
            <person name="Murat C."/>
            <person name="Martin F."/>
            <person name="Kogel K.H."/>
        </authorList>
    </citation>
    <scope>NUCLEOTIDE SEQUENCE [LARGE SCALE GENOMIC DNA]</scope>
    <source>
        <strain evidence="4 5">DSM 11827</strain>
    </source>
</reference>
<dbReference type="HOGENOM" id="CLU_044876_3_2_1"/>
<feature type="domain" description="NmrA-like" evidence="3">
    <location>
        <begin position="5"/>
        <end position="240"/>
    </location>
</feature>
<dbReference type="STRING" id="1109443.G4TKS1"/>
<name>G4TKS1_SERID</name>
<dbReference type="Gene3D" id="3.40.50.720">
    <property type="entry name" value="NAD(P)-binding Rossmann-like Domain"/>
    <property type="match status" value="1"/>
</dbReference>
<evidence type="ECO:0000256" key="2">
    <source>
        <dbReference type="ARBA" id="ARBA00023002"/>
    </source>
</evidence>
<dbReference type="PANTHER" id="PTHR47706">
    <property type="entry name" value="NMRA-LIKE FAMILY PROTEIN"/>
    <property type="match status" value="1"/>
</dbReference>